<dbReference type="EMBL" id="CP039396">
    <property type="protein sequence ID" value="QCD41484.1"/>
    <property type="molecule type" value="Genomic_DNA"/>
</dbReference>
<dbReference type="PROSITE" id="PS00879">
    <property type="entry name" value="ODR_DC_2_2"/>
    <property type="match status" value="1"/>
</dbReference>
<evidence type="ECO:0000256" key="15">
    <source>
        <dbReference type="PIRSR" id="PIRSR600183-50"/>
    </source>
</evidence>
<dbReference type="Pfam" id="PF17944">
    <property type="entry name" value="Arg_decarbox_C"/>
    <property type="match status" value="1"/>
</dbReference>
<dbReference type="Pfam" id="PF17810">
    <property type="entry name" value="Arg_decarb_HB"/>
    <property type="match status" value="1"/>
</dbReference>
<dbReference type="GO" id="GO:0008792">
    <property type="term" value="F:arginine decarboxylase activity"/>
    <property type="evidence" value="ECO:0007669"/>
    <property type="project" value="UniProtKB-UniRule"/>
</dbReference>
<dbReference type="NCBIfam" id="NF003763">
    <property type="entry name" value="PRK05354.1"/>
    <property type="match status" value="1"/>
</dbReference>
<dbReference type="FunFam" id="3.20.20.10:FF:000001">
    <property type="entry name" value="Biosynthetic arginine decarboxylase"/>
    <property type="match status" value="1"/>
</dbReference>
<evidence type="ECO:0000256" key="6">
    <source>
        <dbReference type="ARBA" id="ARBA00022793"/>
    </source>
</evidence>
<comment type="caution">
    <text evidence="13">Lacks conserved residue(s) required for the propagation of feature annotation.</text>
</comment>
<gene>
    <name evidence="13 19" type="primary">speA</name>
    <name evidence="19" type="ORF">E7747_03695</name>
</gene>
<dbReference type="InterPro" id="IPR029066">
    <property type="entry name" value="PLP-binding_barrel"/>
</dbReference>
<keyword evidence="9 13" id="KW-0745">Spermidine biosynthesis</keyword>
<feature type="domain" description="Arginine decarboxylase C-terminal helical" evidence="18">
    <location>
        <begin position="577"/>
        <end position="629"/>
    </location>
</feature>
<dbReference type="PROSITE" id="PS00878">
    <property type="entry name" value="ODR_DC_2_1"/>
    <property type="match status" value="1"/>
</dbReference>
<dbReference type="InterPro" id="IPR040634">
    <property type="entry name" value="Arg_decarb_HB"/>
</dbReference>
<evidence type="ECO:0000256" key="9">
    <source>
        <dbReference type="ARBA" id="ARBA00023066"/>
    </source>
</evidence>
<dbReference type="PANTHER" id="PTHR43295:SF9">
    <property type="entry name" value="BIOSYNTHETIC ARGININE DECARBOXYLASE"/>
    <property type="match status" value="1"/>
</dbReference>
<evidence type="ECO:0000256" key="7">
    <source>
        <dbReference type="ARBA" id="ARBA00022842"/>
    </source>
</evidence>
<dbReference type="InterPro" id="IPR000183">
    <property type="entry name" value="Orn/DAP/Arg_de-COase"/>
</dbReference>
<dbReference type="Gene3D" id="1.20.58.930">
    <property type="match status" value="1"/>
</dbReference>
<dbReference type="PRINTS" id="PR01180">
    <property type="entry name" value="ARGDCRBXLASE"/>
</dbReference>
<keyword evidence="8 13" id="KW-0663">Pyridoxal phosphate</keyword>
<comment type="pathway">
    <text evidence="13">Amine and polyamine biosynthesis; agmatine biosynthesis; agmatine from L-arginine: step 1/1.</text>
</comment>
<evidence type="ECO:0000256" key="11">
    <source>
        <dbReference type="ARBA" id="ARBA00023239"/>
    </source>
</evidence>
<name>A0A4P7W0T3_9BACT</name>
<dbReference type="Gene3D" id="1.10.287.3440">
    <property type="match status" value="1"/>
</dbReference>
<dbReference type="Gene3D" id="3.20.20.10">
    <property type="entry name" value="Alanine racemase"/>
    <property type="match status" value="1"/>
</dbReference>
<evidence type="ECO:0000256" key="13">
    <source>
        <dbReference type="HAMAP-Rule" id="MF_01417"/>
    </source>
</evidence>
<keyword evidence="7 13" id="KW-0460">Magnesium</keyword>
<feature type="active site" description="Proton donor" evidence="15">
    <location>
        <position position="499"/>
    </location>
</feature>
<dbReference type="PRINTS" id="PR01179">
    <property type="entry name" value="ODADCRBXLASE"/>
</dbReference>
<keyword evidence="11 13" id="KW-0456">Lyase</keyword>
<reference evidence="20" key="1">
    <citation type="submission" date="2019-02" db="EMBL/GenBank/DDBJ databases">
        <title>Isolation and identification of novel species under the genus Muribaculum.</title>
        <authorList>
            <person name="Miyake S."/>
            <person name="Ding Y."/>
            <person name="Low A."/>
            <person name="Soh M."/>
            <person name="Seedorf H."/>
        </authorList>
    </citation>
    <scope>NUCLEOTIDE SEQUENCE [LARGE SCALE GENOMIC DNA]</scope>
    <source>
        <strain evidence="20">H5</strain>
    </source>
</reference>
<dbReference type="KEGG" id="ddb:E7747_03695"/>
<dbReference type="InterPro" id="IPR002985">
    <property type="entry name" value="Arg_decrbxlase"/>
</dbReference>
<evidence type="ECO:0000259" key="17">
    <source>
        <dbReference type="Pfam" id="PF17810"/>
    </source>
</evidence>
<comment type="cofactor">
    <cofactor evidence="1 13 14">
        <name>pyridoxal 5'-phosphate</name>
        <dbReference type="ChEBI" id="CHEBI:597326"/>
    </cofactor>
</comment>
<evidence type="ECO:0000256" key="3">
    <source>
        <dbReference type="ARBA" id="ARBA00002257"/>
    </source>
</evidence>
<keyword evidence="6 13" id="KW-0210">Decarboxylase</keyword>
<keyword evidence="5 13" id="KW-0479">Metal-binding</keyword>
<dbReference type="GO" id="GO:0033388">
    <property type="term" value="P:putrescine biosynthetic process from arginine"/>
    <property type="evidence" value="ECO:0007669"/>
    <property type="project" value="UniProtKB-ARBA"/>
</dbReference>
<dbReference type="SUPFAM" id="SSF50621">
    <property type="entry name" value="Alanine racemase C-terminal domain-like"/>
    <property type="match status" value="1"/>
</dbReference>
<evidence type="ECO:0000259" key="16">
    <source>
        <dbReference type="Pfam" id="PF02784"/>
    </source>
</evidence>
<accession>A0A4P7W0T3</accession>
<dbReference type="SUPFAM" id="SSF51419">
    <property type="entry name" value="PLP-binding barrel"/>
    <property type="match status" value="1"/>
</dbReference>
<dbReference type="InterPro" id="IPR009006">
    <property type="entry name" value="Ala_racemase/Decarboxylase_C"/>
</dbReference>
<keyword evidence="20" id="KW-1185">Reference proteome</keyword>
<dbReference type="PIRSF" id="PIRSF001336">
    <property type="entry name" value="Arg_decrbxlase"/>
    <property type="match status" value="1"/>
</dbReference>
<dbReference type="AlphaFoldDB" id="A0A4P7W0T3"/>
<comment type="function">
    <text evidence="3 13">Catalyzes the biosynthesis of agmatine from arginine.</text>
</comment>
<dbReference type="Gene3D" id="2.40.37.10">
    <property type="entry name" value="Lyase, Ornithine Decarboxylase, Chain A, domain 1"/>
    <property type="match status" value="1"/>
</dbReference>
<evidence type="ECO:0000259" key="18">
    <source>
        <dbReference type="Pfam" id="PF17944"/>
    </source>
</evidence>
<dbReference type="PANTHER" id="PTHR43295">
    <property type="entry name" value="ARGININE DECARBOXYLASE"/>
    <property type="match status" value="1"/>
</dbReference>
<evidence type="ECO:0000256" key="10">
    <source>
        <dbReference type="ARBA" id="ARBA00023115"/>
    </source>
</evidence>
<evidence type="ECO:0000256" key="8">
    <source>
        <dbReference type="ARBA" id="ARBA00022898"/>
    </source>
</evidence>
<comment type="similarity">
    <text evidence="4 13">Belongs to the Orn/Lys/Arg decarboxylase class-II family. SpeA subfamily.</text>
</comment>
<evidence type="ECO:0000256" key="5">
    <source>
        <dbReference type="ARBA" id="ARBA00022723"/>
    </source>
</evidence>
<dbReference type="CDD" id="cd06830">
    <property type="entry name" value="PLPDE_III_ADC"/>
    <property type="match status" value="1"/>
</dbReference>
<dbReference type="EC" id="4.1.1.19" evidence="13"/>
<sequence>MRKWRIEDSEELYNIQGWGRKYFSINEKGNVAVTPREGYASVDLREVMDELQVRDITSPVLLRFPDILDNRIEKISNCFAVASKEYDYKAQNYIIYPIKVNQMRPVVEEIVTHGEKFNIGLEAGSKPELHAVLATNIKENALIICNGYKDQTYIELALLAQKMGRRIYIVVEKLNELRIISEVAKRMDIEPNVGIRIKLASSGSGKWETSGGDVSKFGLNSSELLEALDYMERNKMKNSLKLIHFHIGSQITKIRRIKTAIREAAQFYVQLTQMGFDIDFMDIGGGLGVDYDGTRNSVSGSSMNYSIQEYANDAVSTIVDACVKNGIKQPNIINESGRSLTAHHSVLVFEVLETTQLPIWKDSNDIEETDHELAKELYVIWDKLDQQRLLESWHDALQIREEALDLFSLGMLDLRTRAQIEELFWSIAREVGDIASGMKHAPEELRKVAKMVPDKYFCNFSLFQSLTDSWAIDQVFPIIPLSRLDEKPTRTCTLQDITCDSDGKISNFISTHGGVANSLPVHPVKASEPYYLGVFLVGAYQEILGDMHNLFGDTNAVHISVYKDRYEIDRIIDGETVADVLDYVQFNPKKLVRNVEAWVTASMKAGKITPDEGREFLSNYRSGLYGYTYIEKD</sequence>
<dbReference type="Pfam" id="PF02784">
    <property type="entry name" value="Orn_Arg_deC_N"/>
    <property type="match status" value="1"/>
</dbReference>
<evidence type="ECO:0000256" key="4">
    <source>
        <dbReference type="ARBA" id="ARBA00008357"/>
    </source>
</evidence>
<evidence type="ECO:0000313" key="20">
    <source>
        <dbReference type="Proteomes" id="UP000297149"/>
    </source>
</evidence>
<dbReference type="GO" id="GO:0046872">
    <property type="term" value="F:metal ion binding"/>
    <property type="evidence" value="ECO:0007669"/>
    <property type="project" value="UniProtKB-KW"/>
</dbReference>
<protein>
    <recommendedName>
        <fullName evidence="13">Biosynthetic arginine decarboxylase</fullName>
        <shortName evidence="13">ADC</shortName>
        <ecNumber evidence="13">4.1.1.19</ecNumber>
    </recommendedName>
</protein>
<dbReference type="InterPro" id="IPR022653">
    <property type="entry name" value="De-COase2_pyr-phos_BS"/>
</dbReference>
<keyword evidence="10 13" id="KW-0620">Polyamine biosynthesis</keyword>
<dbReference type="NCBIfam" id="TIGR01273">
    <property type="entry name" value="speA"/>
    <property type="match status" value="1"/>
</dbReference>
<dbReference type="InterPro" id="IPR041128">
    <property type="entry name" value="Arg_decarbox_C"/>
</dbReference>
<comment type="catalytic activity">
    <reaction evidence="12 13">
        <text>L-arginine + H(+) = agmatine + CO2</text>
        <dbReference type="Rhea" id="RHEA:17641"/>
        <dbReference type="ChEBI" id="CHEBI:15378"/>
        <dbReference type="ChEBI" id="CHEBI:16526"/>
        <dbReference type="ChEBI" id="CHEBI:32682"/>
        <dbReference type="ChEBI" id="CHEBI:58145"/>
        <dbReference type="EC" id="4.1.1.19"/>
    </reaction>
</comment>
<dbReference type="UniPathway" id="UPA00186">
    <property type="reaction ID" value="UER00284"/>
</dbReference>
<dbReference type="RefSeq" id="WP_123613997.1">
    <property type="nucleotide sequence ID" value="NZ_CAXHQF010000009.1"/>
</dbReference>
<evidence type="ECO:0000256" key="14">
    <source>
        <dbReference type="PIRSR" id="PIRSR001336-50"/>
    </source>
</evidence>
<feature type="domain" description="Orn/DAP/Arg decarboxylase 2 N-terminal" evidence="16">
    <location>
        <begin position="77"/>
        <end position="342"/>
    </location>
</feature>
<dbReference type="InterPro" id="IPR022657">
    <property type="entry name" value="De-COase2_CS"/>
</dbReference>
<proteinExistence type="inferred from homology"/>
<organism evidence="19 20">
    <name type="scientific">Duncaniella dubosii</name>
    <dbReference type="NCBI Taxonomy" id="2518971"/>
    <lineage>
        <taxon>Bacteria</taxon>
        <taxon>Pseudomonadati</taxon>
        <taxon>Bacteroidota</taxon>
        <taxon>Bacteroidia</taxon>
        <taxon>Bacteroidales</taxon>
        <taxon>Muribaculaceae</taxon>
        <taxon>Duncaniella</taxon>
    </lineage>
</organism>
<feature type="domain" description="Arginine decarboxylase helical bundle" evidence="17">
    <location>
        <begin position="368"/>
        <end position="446"/>
    </location>
</feature>
<dbReference type="GO" id="GO:0008295">
    <property type="term" value="P:spermidine biosynthetic process"/>
    <property type="evidence" value="ECO:0007669"/>
    <property type="project" value="UniProtKB-UniRule"/>
</dbReference>
<dbReference type="Proteomes" id="UP000297149">
    <property type="component" value="Chromosome"/>
</dbReference>
<dbReference type="GO" id="GO:0006527">
    <property type="term" value="P:L-arginine catabolic process"/>
    <property type="evidence" value="ECO:0007669"/>
    <property type="project" value="InterPro"/>
</dbReference>
<comment type="cofactor">
    <cofactor evidence="2 13">
        <name>Mg(2+)</name>
        <dbReference type="ChEBI" id="CHEBI:18420"/>
    </cofactor>
</comment>
<dbReference type="HAMAP" id="MF_01417">
    <property type="entry name" value="SpeA"/>
    <property type="match status" value="1"/>
</dbReference>
<feature type="modified residue" description="N6-(pyridoxal phosphate)lysine" evidence="13 14">
    <location>
        <position position="99"/>
    </location>
</feature>
<evidence type="ECO:0000256" key="1">
    <source>
        <dbReference type="ARBA" id="ARBA00001933"/>
    </source>
</evidence>
<dbReference type="FunFam" id="1.20.58.930:FF:000002">
    <property type="entry name" value="Biosynthetic arginine decarboxylase"/>
    <property type="match status" value="1"/>
</dbReference>
<evidence type="ECO:0000256" key="12">
    <source>
        <dbReference type="ARBA" id="ARBA00049309"/>
    </source>
</evidence>
<dbReference type="InterPro" id="IPR022644">
    <property type="entry name" value="De-COase2_N"/>
</dbReference>
<evidence type="ECO:0000256" key="2">
    <source>
        <dbReference type="ARBA" id="ARBA00001946"/>
    </source>
</evidence>
<evidence type="ECO:0000313" key="19">
    <source>
        <dbReference type="EMBL" id="QCD41484.1"/>
    </source>
</evidence>